<protein>
    <submittedName>
        <fullName evidence="2">Uncharacterized protein</fullName>
    </submittedName>
</protein>
<accession>A0A401VZ15</accession>
<evidence type="ECO:0000313" key="3">
    <source>
        <dbReference type="Proteomes" id="UP000286746"/>
    </source>
</evidence>
<evidence type="ECO:0000313" key="2">
    <source>
        <dbReference type="EMBL" id="GCD42324.1"/>
    </source>
</evidence>
<gene>
    <name evidence="2" type="ORF">GKJPGBOP_01983</name>
</gene>
<comment type="caution">
    <text evidence="2">The sequence shown here is derived from an EMBL/GenBank/DDBJ whole genome shotgun (WGS) entry which is preliminary data.</text>
</comment>
<sequence length="58" mass="6382">MVAKRRDGIFPRIGTGVWGRNLADAIENTCAEHGVAPRPGRRSPRGWPLLFRTPRSGA</sequence>
<dbReference type="AlphaFoldDB" id="A0A401VZ15"/>
<evidence type="ECO:0000256" key="1">
    <source>
        <dbReference type="SAM" id="MobiDB-lite"/>
    </source>
</evidence>
<dbReference type="Proteomes" id="UP000286746">
    <property type="component" value="Unassembled WGS sequence"/>
</dbReference>
<reference evidence="2 3" key="1">
    <citation type="submission" date="2018-11" db="EMBL/GenBank/DDBJ databases">
        <title>Whole genome sequence of Streptomyces paromomycinus NBRC 15454(T).</title>
        <authorList>
            <person name="Komaki H."/>
            <person name="Tamura T."/>
        </authorList>
    </citation>
    <scope>NUCLEOTIDE SEQUENCE [LARGE SCALE GENOMIC DNA]</scope>
    <source>
        <strain evidence="2 3">NBRC 15454</strain>
    </source>
</reference>
<dbReference type="RefSeq" id="WP_170251674.1">
    <property type="nucleotide sequence ID" value="NZ_BHZD01000001.1"/>
</dbReference>
<name>A0A401VZ15_STREY</name>
<feature type="region of interest" description="Disordered" evidence="1">
    <location>
        <begin position="34"/>
        <end position="58"/>
    </location>
</feature>
<keyword evidence="3" id="KW-1185">Reference proteome</keyword>
<dbReference type="EMBL" id="BHZD01000001">
    <property type="protein sequence ID" value="GCD42324.1"/>
    <property type="molecule type" value="Genomic_DNA"/>
</dbReference>
<organism evidence="2 3">
    <name type="scientific">Streptomyces paromomycinus</name>
    <name type="common">Streptomyces rimosus subsp. paromomycinus</name>
    <dbReference type="NCBI Taxonomy" id="92743"/>
    <lineage>
        <taxon>Bacteria</taxon>
        <taxon>Bacillati</taxon>
        <taxon>Actinomycetota</taxon>
        <taxon>Actinomycetes</taxon>
        <taxon>Kitasatosporales</taxon>
        <taxon>Streptomycetaceae</taxon>
        <taxon>Streptomyces</taxon>
    </lineage>
</organism>
<proteinExistence type="predicted"/>